<dbReference type="InterPro" id="IPR022312">
    <property type="entry name" value="DNA_pol_X"/>
</dbReference>
<keyword evidence="5" id="KW-0235">DNA replication</keyword>
<dbReference type="InterPro" id="IPR028207">
    <property type="entry name" value="DNA_pol_B_palm_palm"/>
</dbReference>
<dbReference type="Gene3D" id="3.30.460.10">
    <property type="entry name" value="Beta Polymerase, domain 2"/>
    <property type="match status" value="1"/>
</dbReference>
<dbReference type="SUPFAM" id="SSF81301">
    <property type="entry name" value="Nucleotidyltransferase"/>
    <property type="match status" value="1"/>
</dbReference>
<dbReference type="Pfam" id="PF14792">
    <property type="entry name" value="DNA_pol_B_palm"/>
    <property type="match status" value="1"/>
</dbReference>
<dbReference type="Pfam" id="PF10391">
    <property type="entry name" value="DNA_pol_lambd_f"/>
    <property type="match status" value="1"/>
</dbReference>
<keyword evidence="7" id="KW-0239">DNA-directed DNA polymerase</keyword>
<evidence type="ECO:0000256" key="2">
    <source>
        <dbReference type="ARBA" id="ARBA00022634"/>
    </source>
</evidence>
<keyword evidence="3" id="KW-0808">Transferase</keyword>
<dbReference type="Pfam" id="PF14791">
    <property type="entry name" value="DNA_pol_B_thumb"/>
    <property type="match status" value="1"/>
</dbReference>
<dbReference type="Gene3D" id="3.30.210.10">
    <property type="entry name" value="DNA polymerase, thumb domain"/>
    <property type="match status" value="1"/>
</dbReference>
<dbReference type="InterPro" id="IPR002008">
    <property type="entry name" value="DNA_pol_X_beta-like"/>
</dbReference>
<keyword evidence="2" id="KW-0237">DNA synthesis</keyword>
<keyword evidence="6" id="KW-0227">DNA damage</keyword>
<evidence type="ECO:0000313" key="11">
    <source>
        <dbReference type="EMBL" id="AYV78440.1"/>
    </source>
</evidence>
<dbReference type="PRINTS" id="PR00869">
    <property type="entry name" value="DNAPOLX"/>
</dbReference>
<dbReference type="InterPro" id="IPR002054">
    <property type="entry name" value="DNA-dir_DNA_pol_X"/>
</dbReference>
<keyword evidence="8" id="KW-0234">DNA repair</keyword>
<dbReference type="GO" id="GO:0003677">
    <property type="term" value="F:DNA binding"/>
    <property type="evidence" value="ECO:0007669"/>
    <property type="project" value="InterPro"/>
</dbReference>
<dbReference type="InterPro" id="IPR037160">
    <property type="entry name" value="DNA_Pol_thumb_sf"/>
</dbReference>
<dbReference type="PANTHER" id="PTHR11276">
    <property type="entry name" value="DNA POLYMERASE TYPE-X FAMILY MEMBER"/>
    <property type="match status" value="1"/>
</dbReference>
<dbReference type="FunFam" id="3.30.210.10:FF:000002">
    <property type="entry name" value="DNA polymerase"/>
    <property type="match status" value="1"/>
</dbReference>
<evidence type="ECO:0000259" key="10">
    <source>
        <dbReference type="SMART" id="SM00483"/>
    </source>
</evidence>
<dbReference type="Gene3D" id="1.10.150.110">
    <property type="entry name" value="DNA polymerase beta, N-terminal domain-like"/>
    <property type="match status" value="1"/>
</dbReference>
<feature type="domain" description="DNA-directed DNA polymerase X" evidence="10">
    <location>
        <begin position="2"/>
        <end position="347"/>
    </location>
</feature>
<evidence type="ECO:0000256" key="3">
    <source>
        <dbReference type="ARBA" id="ARBA00022679"/>
    </source>
</evidence>
<dbReference type="SMART" id="SM00483">
    <property type="entry name" value="POLXc"/>
    <property type="match status" value="1"/>
</dbReference>
<dbReference type="GO" id="GO:0003887">
    <property type="term" value="F:DNA-directed DNA polymerase activity"/>
    <property type="evidence" value="ECO:0007669"/>
    <property type="project" value="UniProtKB-KW"/>
</dbReference>
<evidence type="ECO:0000256" key="7">
    <source>
        <dbReference type="ARBA" id="ARBA00022932"/>
    </source>
</evidence>
<evidence type="ECO:0000256" key="9">
    <source>
        <dbReference type="ARBA" id="ARBA00049244"/>
    </source>
</evidence>
<accession>A0A3G4ZU57</accession>
<evidence type="ECO:0000256" key="4">
    <source>
        <dbReference type="ARBA" id="ARBA00022695"/>
    </source>
</evidence>
<dbReference type="GO" id="GO:0006303">
    <property type="term" value="P:double-strand break repair via nonhomologous end joining"/>
    <property type="evidence" value="ECO:0007669"/>
    <property type="project" value="TreeGrafter"/>
</dbReference>
<keyword evidence="4" id="KW-0548">Nucleotidyltransferase</keyword>
<dbReference type="InterPro" id="IPR010996">
    <property type="entry name" value="HHH_MUS81"/>
</dbReference>
<dbReference type="Pfam" id="PF14716">
    <property type="entry name" value="HHH_8"/>
    <property type="match status" value="1"/>
</dbReference>
<protein>
    <recommendedName>
        <fullName evidence="1">DNA-directed DNA polymerase</fullName>
        <ecNumber evidence="1">2.7.7.7</ecNumber>
    </recommendedName>
</protein>
<dbReference type="InterPro" id="IPR029398">
    <property type="entry name" value="PolB_thumb"/>
</dbReference>
<dbReference type="SUPFAM" id="SSF47802">
    <property type="entry name" value="DNA polymerase beta, N-terminal domain-like"/>
    <property type="match status" value="1"/>
</dbReference>
<gene>
    <name evidence="11" type="ORF">Edafosvirus13_5</name>
</gene>
<evidence type="ECO:0000256" key="6">
    <source>
        <dbReference type="ARBA" id="ARBA00022763"/>
    </source>
</evidence>
<dbReference type="SUPFAM" id="SSF81585">
    <property type="entry name" value="PsbU/PolX domain-like"/>
    <property type="match status" value="1"/>
</dbReference>
<organism evidence="11">
    <name type="scientific">Edafosvirus sp</name>
    <dbReference type="NCBI Taxonomy" id="2487765"/>
    <lineage>
        <taxon>Viruses</taxon>
        <taxon>Varidnaviria</taxon>
        <taxon>Bamfordvirae</taxon>
        <taxon>Nucleocytoviricota</taxon>
        <taxon>Megaviricetes</taxon>
        <taxon>Imitervirales</taxon>
        <taxon>Mimiviridae</taxon>
        <taxon>Klosneuvirinae</taxon>
    </lineage>
</organism>
<evidence type="ECO:0000256" key="8">
    <source>
        <dbReference type="ARBA" id="ARBA00023204"/>
    </source>
</evidence>
<dbReference type="EC" id="2.7.7.7" evidence="1"/>
<dbReference type="InterPro" id="IPR027421">
    <property type="entry name" value="DNA_pol_lamdba_lyase_dom_sf"/>
</dbReference>
<dbReference type="InterPro" id="IPR018944">
    <property type="entry name" value="DNA_pol_lambd_fingers_domain"/>
</dbReference>
<proteinExistence type="predicted"/>
<evidence type="ECO:0000256" key="5">
    <source>
        <dbReference type="ARBA" id="ARBA00022705"/>
    </source>
</evidence>
<dbReference type="InterPro" id="IPR043519">
    <property type="entry name" value="NT_sf"/>
</dbReference>
<dbReference type="EMBL" id="MK072078">
    <property type="protein sequence ID" value="AYV78440.1"/>
    <property type="molecule type" value="Genomic_DNA"/>
</dbReference>
<sequence>MEKNKKIIDELNNLIKQIQFEIDHSGNKKDEIKNMFRLKSIKNATKIISKYPKEIKSGEQLKDVKGVGKGVISRINEILQQGKLEEVKLDEDSDKYLEAINDLENVFGVGRKTAFDFVKNYNINSVEELQKAYKEGKITLNDNIKMGLKYYNIYKQSIPREEVFKIDTFLHNVIIKIDPELFGIICGSYRRQQLTSNDIDFLIVHPSIQTKKDLIAKKNYLKILVNILITNGFIIDSLTSGDIENKYMGFCQLKEGNKLYPVHRLDIRYLPYDSYYAALLYFTGPGDFNRRMRLIAIEQGFMLNEYGIYITENKGKNKIIKKKLKVNSEKEIFDILGMEYLEPENRK</sequence>
<reference evidence="11" key="1">
    <citation type="submission" date="2018-10" db="EMBL/GenBank/DDBJ databases">
        <title>Hidden diversity of soil giant viruses.</title>
        <authorList>
            <person name="Schulz F."/>
            <person name="Alteio L."/>
            <person name="Goudeau D."/>
            <person name="Ryan E.M."/>
            <person name="Malmstrom R.R."/>
            <person name="Blanchard J."/>
            <person name="Woyke T."/>
        </authorList>
    </citation>
    <scope>NUCLEOTIDE SEQUENCE</scope>
    <source>
        <strain evidence="11">EDV1</strain>
    </source>
</reference>
<dbReference type="PRINTS" id="PR00870">
    <property type="entry name" value="DNAPOLXBETA"/>
</dbReference>
<dbReference type="PANTHER" id="PTHR11276:SF28">
    <property type="entry name" value="DNA POLYMERASE LAMBDA"/>
    <property type="match status" value="1"/>
</dbReference>
<evidence type="ECO:0000256" key="1">
    <source>
        <dbReference type="ARBA" id="ARBA00012417"/>
    </source>
</evidence>
<dbReference type="CDD" id="cd00141">
    <property type="entry name" value="NT_POLXc"/>
    <property type="match status" value="1"/>
</dbReference>
<name>A0A3G4ZU57_9VIRU</name>
<dbReference type="Gene3D" id="1.10.150.20">
    <property type="entry name" value="5' to 3' exonuclease, C-terminal subdomain"/>
    <property type="match status" value="1"/>
</dbReference>
<comment type="catalytic activity">
    <reaction evidence="9">
        <text>DNA(n) + a 2'-deoxyribonucleoside 5'-triphosphate = DNA(n+1) + diphosphate</text>
        <dbReference type="Rhea" id="RHEA:22508"/>
        <dbReference type="Rhea" id="RHEA-COMP:17339"/>
        <dbReference type="Rhea" id="RHEA-COMP:17340"/>
        <dbReference type="ChEBI" id="CHEBI:33019"/>
        <dbReference type="ChEBI" id="CHEBI:61560"/>
        <dbReference type="ChEBI" id="CHEBI:173112"/>
        <dbReference type="EC" id="2.7.7.7"/>
    </reaction>
</comment>